<dbReference type="PANTHER" id="PTHR23311">
    <property type="entry name" value="HEAT SHOCK REGULATED 2"/>
    <property type="match status" value="1"/>
</dbReference>
<evidence type="ECO:0008006" key="8">
    <source>
        <dbReference type="Google" id="ProtNLM"/>
    </source>
</evidence>
<feature type="compositionally biased region" description="Polar residues" evidence="5">
    <location>
        <begin position="335"/>
        <end position="354"/>
    </location>
</feature>
<proteinExistence type="predicted"/>
<name>A0A3M6TDU4_POCDA</name>
<feature type="region of interest" description="Disordered" evidence="5">
    <location>
        <begin position="192"/>
        <end position="217"/>
    </location>
</feature>
<keyword evidence="7" id="KW-1185">Reference proteome</keyword>
<evidence type="ECO:0000256" key="4">
    <source>
        <dbReference type="SAM" id="Coils"/>
    </source>
</evidence>
<dbReference type="STRING" id="46731.A0A3M6TDU4"/>
<feature type="compositionally biased region" description="Polar residues" evidence="5">
    <location>
        <begin position="426"/>
        <end position="438"/>
    </location>
</feature>
<feature type="coiled-coil region" evidence="4">
    <location>
        <begin position="498"/>
        <end position="650"/>
    </location>
</feature>
<dbReference type="SUPFAM" id="SSF52058">
    <property type="entry name" value="L domain-like"/>
    <property type="match status" value="1"/>
</dbReference>
<keyword evidence="1" id="KW-0433">Leucine-rich repeat</keyword>
<dbReference type="PANTHER" id="PTHR23311:SF5">
    <property type="entry name" value="CENTROSOMAL PROTEIN OF 72 KDA"/>
    <property type="match status" value="1"/>
</dbReference>
<feature type="compositionally biased region" description="Polar residues" evidence="5">
    <location>
        <begin position="392"/>
        <end position="403"/>
    </location>
</feature>
<dbReference type="EMBL" id="RCHS01003811">
    <property type="protein sequence ID" value="RMX39501.1"/>
    <property type="molecule type" value="Genomic_DNA"/>
</dbReference>
<evidence type="ECO:0000256" key="5">
    <source>
        <dbReference type="SAM" id="MobiDB-lite"/>
    </source>
</evidence>
<feature type="non-terminal residue" evidence="6">
    <location>
        <position position="1"/>
    </location>
</feature>
<feature type="compositionally biased region" description="Basic and acidic residues" evidence="5">
    <location>
        <begin position="199"/>
        <end position="213"/>
    </location>
</feature>
<keyword evidence="3 4" id="KW-0175">Coiled coil</keyword>
<evidence type="ECO:0000256" key="1">
    <source>
        <dbReference type="ARBA" id="ARBA00022614"/>
    </source>
</evidence>
<evidence type="ECO:0000256" key="3">
    <source>
        <dbReference type="ARBA" id="ARBA00023054"/>
    </source>
</evidence>
<evidence type="ECO:0000256" key="2">
    <source>
        <dbReference type="ARBA" id="ARBA00022737"/>
    </source>
</evidence>
<keyword evidence="2" id="KW-0677">Repeat</keyword>
<dbReference type="Gene3D" id="3.80.10.10">
    <property type="entry name" value="Ribonuclease Inhibitor"/>
    <property type="match status" value="1"/>
</dbReference>
<dbReference type="AlphaFoldDB" id="A0A3M6TDU4"/>
<comment type="caution">
    <text evidence="6">The sequence shown here is derived from an EMBL/GenBank/DDBJ whole genome shotgun (WGS) entry which is preliminary data.</text>
</comment>
<dbReference type="PROSITE" id="PS51450">
    <property type="entry name" value="LRR"/>
    <property type="match status" value="2"/>
</dbReference>
<dbReference type="Pfam" id="PF14580">
    <property type="entry name" value="LRR_9"/>
    <property type="match status" value="1"/>
</dbReference>
<protein>
    <recommendedName>
        <fullName evidence="8">U2A'/phosphoprotein 32 family A C-terminal domain-containing protein</fullName>
    </recommendedName>
</protein>
<dbReference type="OrthoDB" id="676979at2759"/>
<dbReference type="InterPro" id="IPR055320">
    <property type="entry name" value="CEP72-like"/>
</dbReference>
<dbReference type="Gene3D" id="1.10.287.1490">
    <property type="match status" value="1"/>
</dbReference>
<feature type="compositionally biased region" description="Basic and acidic residues" evidence="5">
    <location>
        <begin position="358"/>
        <end position="375"/>
    </location>
</feature>
<accession>A0A3M6TDU4</accession>
<reference evidence="6 7" key="1">
    <citation type="journal article" date="2018" name="Sci. Rep.">
        <title>Comparative analysis of the Pocillopora damicornis genome highlights role of immune system in coral evolution.</title>
        <authorList>
            <person name="Cunning R."/>
            <person name="Bay R.A."/>
            <person name="Gillette P."/>
            <person name="Baker A.C."/>
            <person name="Traylor-Knowles N."/>
        </authorList>
    </citation>
    <scope>NUCLEOTIDE SEQUENCE [LARGE SCALE GENOMIC DNA]</scope>
    <source>
        <strain evidence="6">RSMAS</strain>
        <tissue evidence="6">Whole animal</tissue>
    </source>
</reference>
<sequence length="677" mass="77488">LRLRFFQKMALRITEPWIRERVKLKHDHLDDVKSLSLPGAYNEKISSLGTALHGFTRLKSLDLSRNSLMTTEGLENQQTLESLNLYYNNISTLKDLHGLRNLTNLKDLDLRLNPVTKNEPDYRLFLVHMLPNLRRLGQPLCYSPAHLLLHQLSPTAWECDPPPSTCEPQGGHKLEYDRSVRDSERRAAIMHFTSDQASEFDRHSSPKSERPSERVPLPRSDMIHKLAPCPSVLEEDDVAVLDLITRTGGDLKQPKAISGSAARVPDTEDYTRDELHKMLPSMAGPTRHKTDLRDSSQDYRPHKDRVYVHFADDKMRPADDPNLRYTDETNAYTTISTRGHFTPNPRATNHNTTLEDPISDRSVKGDFPRSQERGQDVSIPLSARSYELSPSRRLQPSPKQSQGPLADKLGPGDDISNKREMPTHDSFANSTKMDITDSSGSLDQEELLNKLLDLVDKYWNGSKSLHHHSKFQSLAQKLLSSYLPPSMERAHLTLSHDNDKVQKELKERTAEISRLRDQMSQQQTDMEQLHNKLKSHQGLKDSLDAASYELASVRSRLLEFQEENSALQSKITALEVASHGASEQEKLIGELQQRNLSLQEQVKSLSQQVQQQNVNLEQLQELTNMLQESHRSLVSTNDHLLRELDEARQRHQHEVHQMHWSYDNLKKTIDWLPNSVK</sequence>
<gene>
    <name evidence="6" type="ORF">pdam_00015417</name>
</gene>
<dbReference type="Proteomes" id="UP000275408">
    <property type="component" value="Unassembled WGS sequence"/>
</dbReference>
<organism evidence="6 7">
    <name type="scientific">Pocillopora damicornis</name>
    <name type="common">Cauliflower coral</name>
    <name type="synonym">Millepora damicornis</name>
    <dbReference type="NCBI Taxonomy" id="46731"/>
    <lineage>
        <taxon>Eukaryota</taxon>
        <taxon>Metazoa</taxon>
        <taxon>Cnidaria</taxon>
        <taxon>Anthozoa</taxon>
        <taxon>Hexacorallia</taxon>
        <taxon>Scleractinia</taxon>
        <taxon>Astrocoeniina</taxon>
        <taxon>Pocilloporidae</taxon>
        <taxon>Pocillopora</taxon>
    </lineage>
</organism>
<evidence type="ECO:0000313" key="7">
    <source>
        <dbReference type="Proteomes" id="UP000275408"/>
    </source>
</evidence>
<feature type="region of interest" description="Disordered" evidence="5">
    <location>
        <begin position="335"/>
        <end position="438"/>
    </location>
</feature>
<dbReference type="InterPro" id="IPR001611">
    <property type="entry name" value="Leu-rich_rpt"/>
</dbReference>
<dbReference type="InterPro" id="IPR032675">
    <property type="entry name" value="LRR_dom_sf"/>
</dbReference>
<evidence type="ECO:0000313" key="6">
    <source>
        <dbReference type="EMBL" id="RMX39501.1"/>
    </source>
</evidence>